<keyword evidence="7" id="KW-1185">Reference proteome</keyword>
<feature type="binding site" evidence="5">
    <location>
        <position position="53"/>
    </location>
    <ligand>
        <name>substrate</name>
    </ligand>
</feature>
<dbReference type="EMBL" id="QYBB01000025">
    <property type="protein sequence ID" value="RYC30431.1"/>
    <property type="molecule type" value="Genomic_DNA"/>
</dbReference>
<dbReference type="PANTHER" id="PTHR34389">
    <property type="entry name" value="L-RHAMNOSE MUTAROTASE"/>
    <property type="match status" value="1"/>
</dbReference>
<comment type="function">
    <text evidence="5">Involved in the anomeric conversion of L-rhamnose.</text>
</comment>
<comment type="catalytic activity">
    <reaction evidence="5">
        <text>alpha-L-rhamnose = beta-L-rhamnose</text>
        <dbReference type="Rhea" id="RHEA:25584"/>
        <dbReference type="ChEBI" id="CHEBI:27586"/>
        <dbReference type="ChEBI" id="CHEBI:27907"/>
        <dbReference type="EC" id="5.1.3.32"/>
    </reaction>
</comment>
<gene>
    <name evidence="5" type="primary">rhaM</name>
    <name evidence="6" type="ORF">D3273_18695</name>
</gene>
<sequence length="116" mass="13157">MSVDPAPRDPNTHEKHAFAMRLKPGCADEYRRRHDAIWPELAGLLRGAGVSDYSIHLEPGTGLLFAVLWRRRDHAMDALPDHPLMRRWWVHMADLMDTEPSGAPTVLPLAPMFDLP</sequence>
<dbReference type="GO" id="GO:0019301">
    <property type="term" value="P:rhamnose catabolic process"/>
    <property type="evidence" value="ECO:0007669"/>
    <property type="project" value="TreeGrafter"/>
</dbReference>
<comment type="similarity">
    <text evidence="5">Belongs to the rhamnose mutarotase family.</text>
</comment>
<accession>A0A4Q2U5T6</accession>
<dbReference type="InterPro" id="IPR011008">
    <property type="entry name" value="Dimeric_a/b-barrel"/>
</dbReference>
<dbReference type="SUPFAM" id="SSF54909">
    <property type="entry name" value="Dimeric alpha+beta barrel"/>
    <property type="match status" value="1"/>
</dbReference>
<evidence type="ECO:0000313" key="7">
    <source>
        <dbReference type="Proteomes" id="UP000290759"/>
    </source>
</evidence>
<evidence type="ECO:0000256" key="2">
    <source>
        <dbReference type="ARBA" id="ARBA00023235"/>
    </source>
</evidence>
<evidence type="ECO:0000256" key="5">
    <source>
        <dbReference type="HAMAP-Rule" id="MF_01663"/>
    </source>
</evidence>
<reference evidence="6 7" key="1">
    <citation type="submission" date="2018-12" db="EMBL/GenBank/DDBJ databases">
        <authorList>
            <person name="Grouzdev D.S."/>
            <person name="Krutkina M.S."/>
        </authorList>
    </citation>
    <scope>NUCLEOTIDE SEQUENCE [LARGE SCALE GENOMIC DNA]</scope>
    <source>
        <strain evidence="6 7">RmlP026</strain>
    </source>
</reference>
<dbReference type="PANTHER" id="PTHR34389:SF2">
    <property type="entry name" value="L-RHAMNOSE MUTAROTASE"/>
    <property type="match status" value="1"/>
</dbReference>
<dbReference type="EC" id="5.1.3.32" evidence="5"/>
<feature type="binding site" evidence="5">
    <location>
        <position position="30"/>
    </location>
    <ligand>
        <name>substrate</name>
    </ligand>
</feature>
<keyword evidence="2 5" id="KW-0413">Isomerase</keyword>
<evidence type="ECO:0000256" key="4">
    <source>
        <dbReference type="ARBA" id="ARBA00023308"/>
    </source>
</evidence>
<dbReference type="Gene3D" id="3.30.70.100">
    <property type="match status" value="1"/>
</dbReference>
<reference evidence="6 7" key="2">
    <citation type="submission" date="2019-02" db="EMBL/GenBank/DDBJ databases">
        <title>'Lichenibacterium ramalinii' gen. nov. sp. nov., 'Lichenibacterium minor' gen. nov. sp. nov.</title>
        <authorList>
            <person name="Pankratov T."/>
        </authorList>
    </citation>
    <scope>NUCLEOTIDE SEQUENCE [LARGE SCALE GENOMIC DNA]</scope>
    <source>
        <strain evidence="6 7">RmlP026</strain>
    </source>
</reference>
<keyword evidence="4 5" id="KW-0684">Rhamnose metabolism</keyword>
<dbReference type="OrthoDB" id="9799608at2"/>
<evidence type="ECO:0000313" key="6">
    <source>
        <dbReference type="EMBL" id="RYC30431.1"/>
    </source>
</evidence>
<comment type="pathway">
    <text evidence="5">Carbohydrate metabolism; L-rhamnose metabolism.</text>
</comment>
<keyword evidence="3 5" id="KW-0119">Carbohydrate metabolism</keyword>
<evidence type="ECO:0000256" key="3">
    <source>
        <dbReference type="ARBA" id="ARBA00023277"/>
    </source>
</evidence>
<feature type="active site" description="Proton donor" evidence="5">
    <location>
        <position position="34"/>
    </location>
</feature>
<dbReference type="AlphaFoldDB" id="A0A4Q2U5T6"/>
<name>A0A4Q2U5T6_9HYPH</name>
<dbReference type="InterPro" id="IPR013448">
    <property type="entry name" value="L-rhamnose_mutarotase"/>
</dbReference>
<keyword evidence="1 5" id="KW-0963">Cytoplasm</keyword>
<proteinExistence type="inferred from homology"/>
<dbReference type="UniPathway" id="UPA00125"/>
<dbReference type="RefSeq" id="WP_129228415.1">
    <property type="nucleotide sequence ID" value="NZ_QYBB01000025.1"/>
</dbReference>
<dbReference type="HAMAP" id="MF_01663">
    <property type="entry name" value="L_rham_rotase"/>
    <property type="match status" value="1"/>
</dbReference>
<organism evidence="6 7">
    <name type="scientific">Lichenibacterium minor</name>
    <dbReference type="NCBI Taxonomy" id="2316528"/>
    <lineage>
        <taxon>Bacteria</taxon>
        <taxon>Pseudomonadati</taxon>
        <taxon>Pseudomonadota</taxon>
        <taxon>Alphaproteobacteria</taxon>
        <taxon>Hyphomicrobiales</taxon>
        <taxon>Lichenihabitantaceae</taxon>
        <taxon>Lichenibacterium</taxon>
    </lineage>
</organism>
<feature type="binding site" evidence="5">
    <location>
        <begin position="88"/>
        <end position="89"/>
    </location>
    <ligand>
        <name>substrate</name>
    </ligand>
</feature>
<dbReference type="InterPro" id="IPR008000">
    <property type="entry name" value="Rham/fucose_mutarotase"/>
</dbReference>
<comment type="subunit">
    <text evidence="5">Homodimer.</text>
</comment>
<comment type="caution">
    <text evidence="6">The sequence shown here is derived from an EMBL/GenBank/DDBJ whole genome shotgun (WGS) entry which is preliminary data.</text>
</comment>
<dbReference type="GO" id="GO:0005737">
    <property type="term" value="C:cytoplasm"/>
    <property type="evidence" value="ECO:0007669"/>
    <property type="project" value="UniProtKB-SubCell"/>
</dbReference>
<comment type="subcellular location">
    <subcellularLocation>
        <location evidence="5">Cytoplasm</location>
    </subcellularLocation>
</comment>
<evidence type="ECO:0000256" key="1">
    <source>
        <dbReference type="ARBA" id="ARBA00022490"/>
    </source>
</evidence>
<dbReference type="GO" id="GO:0062192">
    <property type="term" value="F:L-rhamnose mutarotase activity"/>
    <property type="evidence" value="ECO:0007669"/>
    <property type="project" value="UniProtKB-EC"/>
</dbReference>
<protein>
    <recommendedName>
        <fullName evidence="5">L-rhamnose mutarotase</fullName>
        <ecNumber evidence="5">5.1.3.32</ecNumber>
    </recommendedName>
    <alternativeName>
        <fullName evidence="5">Rhamnose 1-epimerase</fullName>
    </alternativeName>
    <alternativeName>
        <fullName evidence="5">Type-3 mutarotase</fullName>
    </alternativeName>
</protein>
<dbReference type="Proteomes" id="UP000290759">
    <property type="component" value="Unassembled WGS sequence"/>
</dbReference>
<dbReference type="Pfam" id="PF05336">
    <property type="entry name" value="rhaM"/>
    <property type="match status" value="1"/>
</dbReference>